<organism evidence="1 2">
    <name type="scientific">Parabacteroides chartae</name>
    <dbReference type="NCBI Taxonomy" id="1037355"/>
    <lineage>
        <taxon>Bacteria</taxon>
        <taxon>Pseudomonadati</taxon>
        <taxon>Bacteroidota</taxon>
        <taxon>Bacteroidia</taxon>
        <taxon>Bacteroidales</taxon>
        <taxon>Tannerellaceae</taxon>
        <taxon>Parabacteroides</taxon>
    </lineage>
</organism>
<evidence type="ECO:0000313" key="1">
    <source>
        <dbReference type="EMBL" id="SKB55945.1"/>
    </source>
</evidence>
<name>A0A1T5C943_9BACT</name>
<gene>
    <name evidence="1" type="ORF">SAMN05660349_01752</name>
</gene>
<protein>
    <recommendedName>
        <fullName evidence="3">ATPase family associated with various cellular activities (AAA)</fullName>
    </recommendedName>
</protein>
<dbReference type="InterPro" id="IPR027417">
    <property type="entry name" value="P-loop_NTPase"/>
</dbReference>
<proteinExistence type="predicted"/>
<keyword evidence="2" id="KW-1185">Reference proteome</keyword>
<reference evidence="2" key="1">
    <citation type="submission" date="2017-02" db="EMBL/GenBank/DDBJ databases">
        <authorList>
            <person name="Varghese N."/>
            <person name="Submissions S."/>
        </authorList>
    </citation>
    <scope>NUCLEOTIDE SEQUENCE [LARGE SCALE GENOMIC DNA]</scope>
    <source>
        <strain evidence="2">DSM 24967</strain>
    </source>
</reference>
<accession>A0A1T5C943</accession>
<evidence type="ECO:0000313" key="2">
    <source>
        <dbReference type="Proteomes" id="UP000190852"/>
    </source>
</evidence>
<dbReference type="RefSeq" id="WP_079683293.1">
    <property type="nucleotide sequence ID" value="NZ_FUYQ01000011.1"/>
</dbReference>
<sequence>MVNEINQYGEKSIYIENAKNVTVNKIVEQPILTVDEILKGFNSASVDLSSYKNKFGGKIHIERTETNDLYDWVRTDIKPSDVPIAVLAGNAGYGKSVILRDLFDKLQQGNIPVLGIKADRLVFCSIEDLNKELELGDTIESIFKLLSSSIQKFVLLIDQIDALSQSLSSDRSPLNTYHRLILRLSKLSNIRIVISCRLYDLDYDPLLQEYKKAKIFKTSTLSIEDVIIVLGILKIQISSNSIKLKEFLRIPLHLQLFCKINNPEKFSETITLQILYDEIWKEFILQKPYLFQLNSIQVQKLVEDISSKMYDDQRLVVNQKLFEGRYKKELEYLSSEEIITNPEHGKIQFIHQSFFDYAYARTFIEKGEMISTSLLTQHQGLFIRSRVKQVFNYLRELDSQKYIQEFEQVLFGDYRFHLKLLLINNLGFYLNPLIEEKNLVQDKLVKDNVFYKLFLESVSTQEWFNFLAKKIGLTSYFENGNNEFIDIIYSLCWRMLKIYTEDTIDFLKKISNIPFENKSRFLGNILSSIPEDKIHLSFSLYEQLKSTWDDHIIYHYLSAAVLNHPDFVINELRKQVIDNLSHIDMTNKSEYIPGSYDSSQLYEKLFEQHRDKAAAFFIDLTRQIAAASRKEFKDSDKSKESLINSWTYFLFVPLKGDQLYFHEKIYDMVLGYLDELFKADFEKAQNIILPLLESDYGIVVNIPVFFMCKFPKQFINDSFRILSSQRFYATSTEILDYNIKELLGKSYSLFSLEEQLLINKVIMGIKPEWEKDIYREKGVSQYGYTRIGFTAYNLVSMIPESIRKTNPEIDKFYKEKHRQFGELKNEAPQGIVTRCGDATMSKNAYEHMNNTQWKDSFKKYVNDHHIDFDIPTRTGHCRSFENYVSLYPDKYTSLINDIVDDEEVLPIYVIYGLQGLKKGNYTPVKTKELFVKFLRKRFYGKELDRESLLYSVWLIEYFINESVVDKDIIDFLTELVINYEDGKMLNNEPLQDGVNCIRGAASLKLVQCYKFPEYEDSIFTALEKMASNAAVHTRAAALYQLAYLNHLNIDRNRNLFLNLMNDYHPMLLKGNLHNLHPLLYLIHKDFSKLVDFFTKAMVIEQSHEMISHILFISWLNNYEKSQELLDEVLVKSNIAKRTVVEAAFESIKHGSKFESKCWEILFRFLVEDNEELGKVYEHGFLKIEKVVFSSNLEEFLDKYACSTIGKYRGYYFYSLLLKLSKDIPKKCIEWSLQFEEHEKPDIQKRMLQNEPLQVVIQSYNAIREYDKNNPTLETAMDAFDRMLAISEYRGSANEVLRKIDE</sequence>
<dbReference type="SUPFAM" id="SSF52540">
    <property type="entry name" value="P-loop containing nucleoside triphosphate hydrolases"/>
    <property type="match status" value="1"/>
</dbReference>
<dbReference type="EMBL" id="FUYQ01000011">
    <property type="protein sequence ID" value="SKB55945.1"/>
    <property type="molecule type" value="Genomic_DNA"/>
</dbReference>
<dbReference type="Proteomes" id="UP000190852">
    <property type="component" value="Unassembled WGS sequence"/>
</dbReference>
<evidence type="ECO:0008006" key="3">
    <source>
        <dbReference type="Google" id="ProtNLM"/>
    </source>
</evidence>
<dbReference type="Gene3D" id="3.40.50.300">
    <property type="entry name" value="P-loop containing nucleotide triphosphate hydrolases"/>
    <property type="match status" value="1"/>
</dbReference>